<protein>
    <submittedName>
        <fullName evidence="2">Uncharacterized protein</fullName>
    </submittedName>
</protein>
<keyword evidence="3" id="KW-1185">Reference proteome</keyword>
<sequence length="109" mass="11786">MKGTEPPATQHVAGKLECPFVCKVEVSLWAAARHDDQPRSDRLMPLQDQIGAGEGHRSALVFSVAIVPSPVVLLAAVCCRVGIKAARCFRKSSCRVTSMSPRCHHFFAG</sequence>
<evidence type="ECO:0000313" key="2">
    <source>
        <dbReference type="EMBL" id="TAX65704.1"/>
    </source>
</evidence>
<gene>
    <name evidence="2" type="ORF">ELH98_33925</name>
</gene>
<comment type="caution">
    <text evidence="2">The sequence shown here is derived from an EMBL/GenBank/DDBJ whole genome shotgun (WGS) entry which is preliminary data.</text>
</comment>
<accession>A0ABY1WYT5</accession>
<proteinExistence type="predicted"/>
<reference evidence="2 3" key="1">
    <citation type="submission" date="2019-02" db="EMBL/GenBank/DDBJ databases">
        <title>The genomic architecture of introgression among sibling species of bacteria.</title>
        <authorList>
            <person name="Cavassim M.I.A."/>
            <person name="Moeskjaer S."/>
            <person name="Moslemi C."/>
            <person name="Fields B."/>
            <person name="Bachmann A."/>
            <person name="Vilhjalmsson B."/>
            <person name="Schierup M.H."/>
            <person name="Young J.P.W."/>
            <person name="Andersen S.U."/>
        </authorList>
    </citation>
    <scope>NUCLEOTIDE SEQUENCE [LARGE SCALE GENOMIC DNA]</scope>
    <source>
        <strain evidence="2 3">SM141A</strain>
    </source>
</reference>
<dbReference type="Proteomes" id="UP000291659">
    <property type="component" value="Unassembled WGS sequence"/>
</dbReference>
<keyword evidence="1" id="KW-0472">Membrane</keyword>
<dbReference type="EMBL" id="SIOX01000010">
    <property type="protein sequence ID" value="TAX65704.1"/>
    <property type="molecule type" value="Genomic_DNA"/>
</dbReference>
<keyword evidence="1" id="KW-0812">Transmembrane</keyword>
<evidence type="ECO:0000256" key="1">
    <source>
        <dbReference type="SAM" id="Phobius"/>
    </source>
</evidence>
<feature type="transmembrane region" description="Helical" evidence="1">
    <location>
        <begin position="59"/>
        <end position="83"/>
    </location>
</feature>
<organism evidence="2 3">
    <name type="scientific">Rhizobium ruizarguesonis</name>
    <dbReference type="NCBI Taxonomy" id="2081791"/>
    <lineage>
        <taxon>Bacteria</taxon>
        <taxon>Pseudomonadati</taxon>
        <taxon>Pseudomonadota</taxon>
        <taxon>Alphaproteobacteria</taxon>
        <taxon>Hyphomicrobiales</taxon>
        <taxon>Rhizobiaceae</taxon>
        <taxon>Rhizobium/Agrobacterium group</taxon>
        <taxon>Rhizobium</taxon>
    </lineage>
</organism>
<evidence type="ECO:0000313" key="3">
    <source>
        <dbReference type="Proteomes" id="UP000291659"/>
    </source>
</evidence>
<name>A0ABY1WYT5_9HYPH</name>
<keyword evidence="1" id="KW-1133">Transmembrane helix</keyword>